<evidence type="ECO:0000313" key="2">
    <source>
        <dbReference type="Proteomes" id="UP000176639"/>
    </source>
</evidence>
<dbReference type="Proteomes" id="UP000176639">
    <property type="component" value="Unassembled WGS sequence"/>
</dbReference>
<sequence length="261" mass="28532">MSQPQKSNAAIVEAAITMQQAGKMGPEQIRRTAALYTKRGNENIFALTTNTQMSISEKTILSLPAVNKREMTTQIVSINQVHHKGTSIPVVTYIGFMTNEVNKLVAMLAPTCESIRGGYFPGYATLSETKTQIGGITAPAHFRNIVVLNKKNTLLFSVDKTLQEISVTNFLKQDWSAAKVVSRLNSEVLFIGRPSENEQDVFVVTESSIFTVDISNYNARKEIKAQPASISQKAIAFFKDGKSFVSLLNNGELEVAPAVAA</sequence>
<reference evidence="1 2" key="1">
    <citation type="journal article" date="2016" name="Nat. Commun.">
        <title>Thousands of microbial genomes shed light on interconnected biogeochemical processes in an aquifer system.</title>
        <authorList>
            <person name="Anantharaman K."/>
            <person name="Brown C.T."/>
            <person name="Hug L.A."/>
            <person name="Sharon I."/>
            <person name="Castelle C.J."/>
            <person name="Probst A.J."/>
            <person name="Thomas B.C."/>
            <person name="Singh A."/>
            <person name="Wilkins M.J."/>
            <person name="Karaoz U."/>
            <person name="Brodie E.L."/>
            <person name="Williams K.H."/>
            <person name="Hubbard S.S."/>
            <person name="Banfield J.F."/>
        </authorList>
    </citation>
    <scope>NUCLEOTIDE SEQUENCE [LARGE SCALE GENOMIC DNA]</scope>
</reference>
<accession>A0A1F5AYN1</accession>
<evidence type="ECO:0000313" key="1">
    <source>
        <dbReference type="EMBL" id="OGD23357.1"/>
    </source>
</evidence>
<gene>
    <name evidence="1" type="ORF">A2Z10_02120</name>
</gene>
<dbReference type="AlphaFoldDB" id="A0A1F5AYN1"/>
<dbReference type="EMBL" id="MEYI01000043">
    <property type="protein sequence ID" value="OGD23357.1"/>
    <property type="molecule type" value="Genomic_DNA"/>
</dbReference>
<protein>
    <submittedName>
        <fullName evidence="1">Uncharacterized protein</fullName>
    </submittedName>
</protein>
<organism evidence="1 2">
    <name type="scientific">Candidatus Azambacteria bacterium RBG_16_47_10</name>
    <dbReference type="NCBI Taxonomy" id="1797292"/>
    <lineage>
        <taxon>Bacteria</taxon>
        <taxon>Candidatus Azamiibacteriota</taxon>
    </lineage>
</organism>
<name>A0A1F5AYN1_9BACT</name>
<proteinExistence type="predicted"/>
<comment type="caution">
    <text evidence="1">The sequence shown here is derived from an EMBL/GenBank/DDBJ whole genome shotgun (WGS) entry which is preliminary data.</text>
</comment>